<keyword evidence="2" id="KW-1185">Reference proteome</keyword>
<dbReference type="InParanoid" id="A0A251VDY9"/>
<name>A0A251VDY9_HELAN</name>
<dbReference type="Proteomes" id="UP000215914">
    <property type="component" value="Chromosome 2"/>
</dbReference>
<proteinExistence type="predicted"/>
<sequence>MPIPVFKSGGSTWRSRHCDEFDDQIQASINSMRSTLIKLHSLKCGVLPVAHKLVKGVLLKSAEKLKPYMMPALTSLGESLDMYHKVVAAVCDGTTANIENKDDDEEPANECKLEKGSVDEVQQADESKLTTATSDHVDQEKLCGLQDDFMAMLLLIVMTSEMLRMPSTNLMMYGKMISMMYLGEILRRVM</sequence>
<dbReference type="EMBL" id="CM007891">
    <property type="protein sequence ID" value="OTG33644.1"/>
    <property type="molecule type" value="Genomic_DNA"/>
</dbReference>
<reference evidence="2" key="1">
    <citation type="journal article" date="2017" name="Nature">
        <title>The sunflower genome provides insights into oil metabolism, flowering and Asterid evolution.</title>
        <authorList>
            <person name="Badouin H."/>
            <person name="Gouzy J."/>
            <person name="Grassa C.J."/>
            <person name="Murat F."/>
            <person name="Staton S.E."/>
            <person name="Cottret L."/>
            <person name="Lelandais-Briere C."/>
            <person name="Owens G.L."/>
            <person name="Carrere S."/>
            <person name="Mayjonade B."/>
            <person name="Legrand L."/>
            <person name="Gill N."/>
            <person name="Kane N.C."/>
            <person name="Bowers J.E."/>
            <person name="Hubner S."/>
            <person name="Bellec A."/>
            <person name="Berard A."/>
            <person name="Berges H."/>
            <person name="Blanchet N."/>
            <person name="Boniface M.C."/>
            <person name="Brunel D."/>
            <person name="Catrice O."/>
            <person name="Chaidir N."/>
            <person name="Claudel C."/>
            <person name="Donnadieu C."/>
            <person name="Faraut T."/>
            <person name="Fievet G."/>
            <person name="Helmstetter N."/>
            <person name="King M."/>
            <person name="Knapp S.J."/>
            <person name="Lai Z."/>
            <person name="Le Paslier M.C."/>
            <person name="Lippi Y."/>
            <person name="Lorenzon L."/>
            <person name="Mandel J.R."/>
            <person name="Marage G."/>
            <person name="Marchand G."/>
            <person name="Marquand E."/>
            <person name="Bret-Mestries E."/>
            <person name="Morien E."/>
            <person name="Nambeesan S."/>
            <person name="Nguyen T."/>
            <person name="Pegot-Espagnet P."/>
            <person name="Pouilly N."/>
            <person name="Raftis F."/>
            <person name="Sallet E."/>
            <person name="Schiex T."/>
            <person name="Thomas J."/>
            <person name="Vandecasteele C."/>
            <person name="Vares D."/>
            <person name="Vear F."/>
            <person name="Vautrin S."/>
            <person name="Crespi M."/>
            <person name="Mangin B."/>
            <person name="Burke J.M."/>
            <person name="Salse J."/>
            <person name="Munos S."/>
            <person name="Vincourt P."/>
            <person name="Rieseberg L.H."/>
            <person name="Langlade N.B."/>
        </authorList>
    </citation>
    <scope>NUCLEOTIDE SEQUENCE [LARGE SCALE GENOMIC DNA]</scope>
    <source>
        <strain evidence="2">cv. SF193</strain>
    </source>
</reference>
<evidence type="ECO:0000313" key="2">
    <source>
        <dbReference type="Proteomes" id="UP000215914"/>
    </source>
</evidence>
<organism evidence="1 2">
    <name type="scientific">Helianthus annuus</name>
    <name type="common">Common sunflower</name>
    <dbReference type="NCBI Taxonomy" id="4232"/>
    <lineage>
        <taxon>Eukaryota</taxon>
        <taxon>Viridiplantae</taxon>
        <taxon>Streptophyta</taxon>
        <taxon>Embryophyta</taxon>
        <taxon>Tracheophyta</taxon>
        <taxon>Spermatophyta</taxon>
        <taxon>Magnoliopsida</taxon>
        <taxon>eudicotyledons</taxon>
        <taxon>Gunneridae</taxon>
        <taxon>Pentapetalae</taxon>
        <taxon>asterids</taxon>
        <taxon>campanulids</taxon>
        <taxon>Asterales</taxon>
        <taxon>Asteraceae</taxon>
        <taxon>Asteroideae</taxon>
        <taxon>Heliantheae alliance</taxon>
        <taxon>Heliantheae</taxon>
        <taxon>Helianthus</taxon>
    </lineage>
</organism>
<dbReference type="AlphaFoldDB" id="A0A251VDY9"/>
<evidence type="ECO:0000313" key="1">
    <source>
        <dbReference type="EMBL" id="OTG33644.1"/>
    </source>
</evidence>
<accession>A0A251VDY9</accession>
<gene>
    <name evidence="1" type="ORF">HannXRQ_Chr02g0036961</name>
</gene>
<dbReference type="STRING" id="4232.A0A251VDY9"/>
<protein>
    <submittedName>
        <fullName evidence="1">Uncharacterized protein</fullName>
    </submittedName>
</protein>